<reference evidence="1 2" key="2">
    <citation type="journal article" date="2016" name="Genome Announc.">
        <title>Complete Genome Sequence of a Giant Sea Perch Iridovirus in Kaohsiung, Taiwan.</title>
        <authorList>
            <person name="Wen C.M."/>
            <person name="Hong J.R."/>
        </authorList>
    </citation>
    <scope>NUCLEOTIDE SEQUENCE [LARGE SCALE GENOMIC DNA]</scope>
    <source>
        <strain evidence="1">GSIV-K1</strain>
    </source>
</reference>
<organism evidence="1 2">
    <name type="scientific">Giant seaperch iridovirus</name>
    <name type="common">GSIV</name>
    <dbReference type="NCBI Taxonomy" id="176655"/>
    <lineage>
        <taxon>Viruses</taxon>
        <taxon>Varidnaviria</taxon>
        <taxon>Bamfordvirae</taxon>
        <taxon>Nucleocytoviricota</taxon>
        <taxon>Megaviricetes</taxon>
        <taxon>Pimascovirales</taxon>
        <taxon>Pimascovirales incertae sedis</taxon>
        <taxon>Iridoviridae</taxon>
        <taxon>Alphairidovirinae</taxon>
        <taxon>Megalocytivirus</taxon>
        <taxon>Megalocytivirus pagrus1</taxon>
        <taxon>Infectious spleen and kidney necrosis virus</taxon>
    </lineage>
</organism>
<dbReference type="EMBL" id="KT804738">
    <property type="protein sequence ID" value="AMM72738.1"/>
    <property type="molecule type" value="Genomic_DNA"/>
</dbReference>
<accession>A0A140GB99</accession>
<proteinExistence type="predicted"/>
<reference evidence="1 2" key="1">
    <citation type="journal article" date="2016" name="Apoptosis">
        <title>GSIV serine/threonine kinase can induce apoptotic cell death via p53 and pro-apoptotic gene Bax upregulation in fish cells.</title>
        <authorList>
            <person name="Reshi L."/>
            <person name="Wu H.C."/>
            <person name="Wu J.L."/>
            <person name="Wang H.V."/>
            <person name="Hong J.R."/>
        </authorList>
    </citation>
    <scope>NUCLEOTIDE SEQUENCE [LARGE SCALE GENOMIC DNA]</scope>
    <source>
        <strain evidence="1">GSIV-K1</strain>
    </source>
</reference>
<dbReference type="Proteomes" id="UP000160611">
    <property type="component" value="Segment"/>
</dbReference>
<protein>
    <submittedName>
        <fullName evidence="1">ORF117R</fullName>
    </submittedName>
</protein>
<evidence type="ECO:0000313" key="2">
    <source>
        <dbReference type="Proteomes" id="UP000160611"/>
    </source>
</evidence>
<name>A0A140GB99_GSIV</name>
<sequence>MSAQCRPHRVAATAALDSCCTTTSCHGGGTHKPGSPTRIHQLHMCQTIALWHIRRMAPSEWQTQCWPPHGPSAVPSLFLQTTHRVAIFNYVGRV</sequence>
<evidence type="ECO:0000313" key="1">
    <source>
        <dbReference type="EMBL" id="AMM72738.1"/>
    </source>
</evidence>